<dbReference type="PANTHER" id="PTHR47706">
    <property type="entry name" value="NMRA-LIKE FAMILY PROTEIN"/>
    <property type="match status" value="1"/>
</dbReference>
<accession>A0A8H8BU98</accession>
<proteinExistence type="inferred from homology"/>
<comment type="similarity">
    <text evidence="1">Belongs to the NmrA-type oxidoreductase family. Isoflavone reductase subfamily.</text>
</comment>
<evidence type="ECO:0000313" key="5">
    <source>
        <dbReference type="EMBL" id="KAG4424340.1"/>
    </source>
</evidence>
<evidence type="ECO:0000256" key="3">
    <source>
        <dbReference type="ARBA" id="ARBA00023002"/>
    </source>
</evidence>
<dbReference type="OrthoDB" id="419598at2759"/>
<organism evidence="5 6">
    <name type="scientific">Cadophora malorum</name>
    <dbReference type="NCBI Taxonomy" id="108018"/>
    <lineage>
        <taxon>Eukaryota</taxon>
        <taxon>Fungi</taxon>
        <taxon>Dikarya</taxon>
        <taxon>Ascomycota</taxon>
        <taxon>Pezizomycotina</taxon>
        <taxon>Leotiomycetes</taxon>
        <taxon>Helotiales</taxon>
        <taxon>Ploettnerulaceae</taxon>
        <taxon>Cadophora</taxon>
    </lineage>
</organism>
<comment type="caution">
    <text evidence="5">The sequence shown here is derived from an EMBL/GenBank/DDBJ whole genome shotgun (WGS) entry which is preliminary data.</text>
</comment>
<dbReference type="AlphaFoldDB" id="A0A8H8BU98"/>
<protein>
    <recommendedName>
        <fullName evidence="4">NAD(P)-binding domain-containing protein</fullName>
    </recommendedName>
</protein>
<sequence length="293" mass="32839">MASQHVIAIAGISGKLARYVVQELLKQPDVQIRGSCRDITKLPTELTESPRISLVKADPFDVETLRNMVRGCDTVMCCYYADDKTMFEGQIILIDLCEEEGVGRYIASDYTADFTRLDLGDIVVKDPMKHVKAYLDTKERVKGIHILVGLMMETFLEYFHVWNPEENTLRYWGTGSEKWDLITYGTAAEYVAAAALDRHATGVLKFAGSQLSVLQMVDDIIAVYGIEPRLERKGPLEDLSPYLKSTGSPQDTIAAATYHVLTGKASLGETLDNERYPSIQPKTFREFLKARKA</sequence>
<evidence type="ECO:0000259" key="4">
    <source>
        <dbReference type="Pfam" id="PF13460"/>
    </source>
</evidence>
<keyword evidence="2" id="KW-0521">NADP</keyword>
<dbReference type="InterPro" id="IPR016040">
    <property type="entry name" value="NAD(P)-bd_dom"/>
</dbReference>
<dbReference type="EMBL" id="JAFJYH010000022">
    <property type="protein sequence ID" value="KAG4424340.1"/>
    <property type="molecule type" value="Genomic_DNA"/>
</dbReference>
<evidence type="ECO:0000256" key="2">
    <source>
        <dbReference type="ARBA" id="ARBA00022857"/>
    </source>
</evidence>
<evidence type="ECO:0000256" key="1">
    <source>
        <dbReference type="ARBA" id="ARBA00005725"/>
    </source>
</evidence>
<dbReference type="InterPro" id="IPR051609">
    <property type="entry name" value="NmrA/Isoflavone_reductase-like"/>
</dbReference>
<keyword evidence="3" id="KW-0560">Oxidoreductase</keyword>
<dbReference type="Gene3D" id="3.40.50.720">
    <property type="entry name" value="NAD(P)-binding Rossmann-like Domain"/>
    <property type="match status" value="1"/>
</dbReference>
<name>A0A8H8BU98_9HELO</name>
<feature type="domain" description="NAD(P)-binding" evidence="4">
    <location>
        <begin position="11"/>
        <end position="110"/>
    </location>
</feature>
<dbReference type="PANTHER" id="PTHR47706:SF9">
    <property type="entry name" value="NMRA-LIKE DOMAIN-CONTAINING PROTEIN-RELATED"/>
    <property type="match status" value="1"/>
</dbReference>
<gene>
    <name evidence="5" type="ORF">IFR04_002581</name>
</gene>
<dbReference type="GO" id="GO:0016491">
    <property type="term" value="F:oxidoreductase activity"/>
    <property type="evidence" value="ECO:0007669"/>
    <property type="project" value="UniProtKB-KW"/>
</dbReference>
<keyword evidence="6" id="KW-1185">Reference proteome</keyword>
<dbReference type="Pfam" id="PF13460">
    <property type="entry name" value="NAD_binding_10"/>
    <property type="match status" value="1"/>
</dbReference>
<dbReference type="Proteomes" id="UP000664132">
    <property type="component" value="Unassembled WGS sequence"/>
</dbReference>
<evidence type="ECO:0000313" key="6">
    <source>
        <dbReference type="Proteomes" id="UP000664132"/>
    </source>
</evidence>
<dbReference type="SUPFAM" id="SSF51735">
    <property type="entry name" value="NAD(P)-binding Rossmann-fold domains"/>
    <property type="match status" value="1"/>
</dbReference>
<dbReference type="InterPro" id="IPR036291">
    <property type="entry name" value="NAD(P)-bd_dom_sf"/>
</dbReference>
<reference evidence="5" key="1">
    <citation type="submission" date="2021-02" db="EMBL/GenBank/DDBJ databases">
        <title>Genome sequence Cadophora malorum strain M34.</title>
        <authorList>
            <person name="Stefanovic E."/>
            <person name="Vu D."/>
            <person name="Scully C."/>
            <person name="Dijksterhuis J."/>
            <person name="Roader J."/>
            <person name="Houbraken J."/>
        </authorList>
    </citation>
    <scope>NUCLEOTIDE SEQUENCE</scope>
    <source>
        <strain evidence="5">M34</strain>
    </source>
</reference>